<comment type="caution">
    <text evidence="1">The sequence shown here is derived from an EMBL/GenBank/DDBJ whole genome shotgun (WGS) entry which is preliminary data.</text>
</comment>
<proteinExistence type="predicted"/>
<dbReference type="EMBL" id="SEYY01019365">
    <property type="protein sequence ID" value="KAB7498338.1"/>
    <property type="molecule type" value="Genomic_DNA"/>
</dbReference>
<gene>
    <name evidence="1" type="ORF">Anas_09243</name>
</gene>
<sequence length="441" mass="50859">MDGEAQEQLKKDLQRMQNSVWHLYMQLTSITNRLNERSRPKVVLTNNEHRPNAFTSYVNENKIVVSLSNRKLDQNNDVDNDNDSQAYNEIDSIVNDVDNDNDSQAYNEIGSIFNDLLCYSPAYDEIDSIVNDVMCYTYGNPQSQINQRQPIEKSSKEDVQLSAKNFLRKVQVPFVPTFNFYKRIYGFGQISSSWKQSLSVVLLRHIKMQQFNFKKYLFIYKKDIFENLQQGKKVYACNELDGHVMFGEISIHFDTILAFQAFSLQEKPQHDANIIQFDELKHHCVAGGDMKVFMKIENTDNRTSRLIVIDAFDSELIGLCCGEFGASYKNCKSRERKNKVCDSSIVAYNILTIEGSPQTNKHPSLVDYPEDTKHFILPYEIGDIFVEKEPGGLIRFFQVCEDMSIGNPDGKVTEPKDLTGFFLPKQNSPKALYRVRLIMVR</sequence>
<evidence type="ECO:0000313" key="1">
    <source>
        <dbReference type="EMBL" id="KAB7498338.1"/>
    </source>
</evidence>
<keyword evidence="2" id="KW-1185">Reference proteome</keyword>
<organism evidence="1 2">
    <name type="scientific">Armadillidium nasatum</name>
    <dbReference type="NCBI Taxonomy" id="96803"/>
    <lineage>
        <taxon>Eukaryota</taxon>
        <taxon>Metazoa</taxon>
        <taxon>Ecdysozoa</taxon>
        <taxon>Arthropoda</taxon>
        <taxon>Crustacea</taxon>
        <taxon>Multicrustacea</taxon>
        <taxon>Malacostraca</taxon>
        <taxon>Eumalacostraca</taxon>
        <taxon>Peracarida</taxon>
        <taxon>Isopoda</taxon>
        <taxon>Oniscidea</taxon>
        <taxon>Crinocheta</taxon>
        <taxon>Armadillidiidae</taxon>
        <taxon>Armadillidium</taxon>
    </lineage>
</organism>
<dbReference type="Proteomes" id="UP000326759">
    <property type="component" value="Unassembled WGS sequence"/>
</dbReference>
<protein>
    <submittedName>
        <fullName evidence="1">Uncharacterized protein</fullName>
    </submittedName>
</protein>
<dbReference type="AlphaFoldDB" id="A0A5N5SWQ8"/>
<name>A0A5N5SWQ8_9CRUS</name>
<reference evidence="1 2" key="1">
    <citation type="journal article" date="2019" name="PLoS Biol.">
        <title>Sex chromosomes control vertical transmission of feminizing Wolbachia symbionts in an isopod.</title>
        <authorList>
            <person name="Becking T."/>
            <person name="Chebbi M.A."/>
            <person name="Giraud I."/>
            <person name="Moumen B."/>
            <person name="Laverre T."/>
            <person name="Caubet Y."/>
            <person name="Peccoud J."/>
            <person name="Gilbert C."/>
            <person name="Cordaux R."/>
        </authorList>
    </citation>
    <scope>NUCLEOTIDE SEQUENCE [LARGE SCALE GENOMIC DNA]</scope>
    <source>
        <strain evidence="1">ANa2</strain>
        <tissue evidence="1">Whole body excluding digestive tract and cuticle</tissue>
    </source>
</reference>
<evidence type="ECO:0000313" key="2">
    <source>
        <dbReference type="Proteomes" id="UP000326759"/>
    </source>
</evidence>
<accession>A0A5N5SWQ8</accession>
<dbReference type="OrthoDB" id="10429625at2759"/>